<protein>
    <recommendedName>
        <fullName evidence="2">4'-phosphopantetheinyl transferase domain-containing protein</fullName>
    </recommendedName>
</protein>
<name>A0A5P2DAK2_STRVZ</name>
<accession>A0A5P2DAK2</accession>
<feature type="domain" description="4'-phosphopantetheinyl transferase" evidence="2">
    <location>
        <begin position="126"/>
        <end position="200"/>
    </location>
</feature>
<dbReference type="InterPro" id="IPR037143">
    <property type="entry name" value="4-PPantetheinyl_Trfase_dom_sf"/>
</dbReference>
<dbReference type="AlphaFoldDB" id="A0A5P2DAK2"/>
<dbReference type="Pfam" id="PF01648">
    <property type="entry name" value="ACPS"/>
    <property type="match status" value="1"/>
</dbReference>
<dbReference type="OrthoDB" id="9778690at2"/>
<keyword evidence="1" id="KW-0808">Transferase</keyword>
<evidence type="ECO:0000256" key="1">
    <source>
        <dbReference type="ARBA" id="ARBA00022679"/>
    </source>
</evidence>
<gene>
    <name evidence="3" type="ORF">DEJ50_04400</name>
</gene>
<dbReference type="GO" id="GO:0008897">
    <property type="term" value="F:holo-[acyl-carrier-protein] synthase activity"/>
    <property type="evidence" value="ECO:0007669"/>
    <property type="project" value="InterPro"/>
</dbReference>
<dbReference type="SUPFAM" id="SSF56214">
    <property type="entry name" value="4'-phosphopantetheinyl transferase"/>
    <property type="match status" value="2"/>
</dbReference>
<dbReference type="InterPro" id="IPR008278">
    <property type="entry name" value="4-PPantetheinyl_Trfase_dom"/>
</dbReference>
<evidence type="ECO:0000313" key="3">
    <source>
        <dbReference type="EMBL" id="QES52155.1"/>
    </source>
</evidence>
<dbReference type="Gene3D" id="3.90.470.20">
    <property type="entry name" value="4'-phosphopantetheinyl transferase domain"/>
    <property type="match status" value="2"/>
</dbReference>
<evidence type="ECO:0000313" key="4">
    <source>
        <dbReference type="Proteomes" id="UP000325211"/>
    </source>
</evidence>
<dbReference type="Proteomes" id="UP000325211">
    <property type="component" value="Chromosome"/>
</dbReference>
<reference evidence="3 4" key="1">
    <citation type="submission" date="2018-05" db="EMBL/GenBank/DDBJ databases">
        <title>Streptomyces venezuelae.</title>
        <authorList>
            <person name="Kim W."/>
            <person name="Lee N."/>
            <person name="Cho B.-K."/>
        </authorList>
    </citation>
    <scope>NUCLEOTIDE SEQUENCE [LARGE SCALE GENOMIC DNA]</scope>
    <source>
        <strain evidence="3 4">ATCC 21782</strain>
    </source>
</reference>
<dbReference type="EMBL" id="CP029190">
    <property type="protein sequence ID" value="QES52155.1"/>
    <property type="molecule type" value="Genomic_DNA"/>
</dbReference>
<sequence>MKFTPEVCGIGEPQPGGWCAARRRWTDPASQELVMRRYLGAAERAAYERLSPRARPAWLLGRIAAKDALRQLLWEGGAGPVFPAEVPVGHDPAGRPVPEGPLVHGVRLSIAHKDRVAVALAHRTEAVGIDVEAVTADPAALVRVALGPGELRLAERIAALTGTGPEAALTALWCAKEAAAKAEGAGIGGRPRDWAVVDVPAPDSLLVVSPGGRRHLVRTSVLYPLPAATTATTATASEYVVAWTEVRVPAAPSPIDRFPVTETSHGF</sequence>
<evidence type="ECO:0000259" key="2">
    <source>
        <dbReference type="Pfam" id="PF01648"/>
    </source>
</evidence>
<proteinExistence type="predicted"/>
<organism evidence="3 4">
    <name type="scientific">Streptomyces venezuelae</name>
    <dbReference type="NCBI Taxonomy" id="54571"/>
    <lineage>
        <taxon>Bacteria</taxon>
        <taxon>Bacillati</taxon>
        <taxon>Actinomycetota</taxon>
        <taxon>Actinomycetes</taxon>
        <taxon>Kitasatosporales</taxon>
        <taxon>Streptomycetaceae</taxon>
        <taxon>Streptomyces</taxon>
    </lineage>
</organism>
<dbReference type="GO" id="GO:0000287">
    <property type="term" value="F:magnesium ion binding"/>
    <property type="evidence" value="ECO:0007669"/>
    <property type="project" value="InterPro"/>
</dbReference>